<protein>
    <submittedName>
        <fullName evidence="2">PPC domain-containing DNA-binding protein</fullName>
    </submittedName>
</protein>
<dbReference type="PROSITE" id="PS51742">
    <property type="entry name" value="PPC"/>
    <property type="match status" value="1"/>
</dbReference>
<sequence>MSPLPLRIPAGADLRETLAALPAEHGVAAAFVLQGIGSLSVARIRFAGAPDCTDLYGDLEILSLGGSLSPDGPHLHIAVSDAQGRVTGGHMGPGCVVRTTAEVLVMLLPAQRFSREQDPATGYKELFVTGPASISASL</sequence>
<reference evidence="3" key="1">
    <citation type="journal article" date="2019" name="Int. J. Syst. Evol. Microbiol.">
        <title>The Global Catalogue of Microorganisms (GCM) 10K type strain sequencing project: providing services to taxonomists for standard genome sequencing and annotation.</title>
        <authorList>
            <consortium name="The Broad Institute Genomics Platform"/>
            <consortium name="The Broad Institute Genome Sequencing Center for Infectious Disease"/>
            <person name="Wu L."/>
            <person name="Ma J."/>
        </authorList>
    </citation>
    <scope>NUCLEOTIDE SEQUENCE [LARGE SCALE GENOMIC DNA]</scope>
    <source>
        <strain evidence="3">CGMCC 4.5798</strain>
    </source>
</reference>
<accession>A0ABW0S2I8</accession>
<dbReference type="GO" id="GO:0003677">
    <property type="term" value="F:DNA binding"/>
    <property type="evidence" value="ECO:0007669"/>
    <property type="project" value="UniProtKB-KW"/>
</dbReference>
<feature type="domain" description="PPC" evidence="1">
    <location>
        <begin position="1"/>
        <end position="129"/>
    </location>
</feature>
<dbReference type="CDD" id="cd11378">
    <property type="entry name" value="DUF296"/>
    <property type="match status" value="1"/>
</dbReference>
<keyword evidence="2" id="KW-0238">DNA-binding</keyword>
<organism evidence="2 3">
    <name type="scientific">Massilia aerilata</name>
    <dbReference type="NCBI Taxonomy" id="453817"/>
    <lineage>
        <taxon>Bacteria</taxon>
        <taxon>Pseudomonadati</taxon>
        <taxon>Pseudomonadota</taxon>
        <taxon>Betaproteobacteria</taxon>
        <taxon>Burkholderiales</taxon>
        <taxon>Oxalobacteraceae</taxon>
        <taxon>Telluria group</taxon>
        <taxon>Massilia</taxon>
    </lineage>
</organism>
<proteinExistence type="predicted"/>
<gene>
    <name evidence="2" type="ORF">ACFPO9_15545</name>
</gene>
<dbReference type="SUPFAM" id="SSF117856">
    <property type="entry name" value="AF0104/ALDC/Ptd012-like"/>
    <property type="match status" value="1"/>
</dbReference>
<dbReference type="RefSeq" id="WP_379772023.1">
    <property type="nucleotide sequence ID" value="NZ_JBHSMZ010000010.1"/>
</dbReference>
<dbReference type="PANTHER" id="PTHR34988">
    <property type="entry name" value="PROTEIN, PUTATIVE-RELATED"/>
    <property type="match status" value="1"/>
</dbReference>
<evidence type="ECO:0000313" key="3">
    <source>
        <dbReference type="Proteomes" id="UP001596086"/>
    </source>
</evidence>
<comment type="caution">
    <text evidence="2">The sequence shown here is derived from an EMBL/GenBank/DDBJ whole genome shotgun (WGS) entry which is preliminary data.</text>
</comment>
<dbReference type="Gene3D" id="3.30.1330.80">
    <property type="entry name" value="Hypothetical protein, similar to alpha- acetolactate decarboxylase, domain 2"/>
    <property type="match status" value="1"/>
</dbReference>
<dbReference type="InterPro" id="IPR005175">
    <property type="entry name" value="PPC_dom"/>
</dbReference>
<name>A0ABW0S2I8_9BURK</name>
<evidence type="ECO:0000313" key="2">
    <source>
        <dbReference type="EMBL" id="MFC5549930.1"/>
    </source>
</evidence>
<dbReference type="PANTHER" id="PTHR34988:SF1">
    <property type="entry name" value="DNA-BINDING PROTEIN"/>
    <property type="match status" value="1"/>
</dbReference>
<dbReference type="Proteomes" id="UP001596086">
    <property type="component" value="Unassembled WGS sequence"/>
</dbReference>
<dbReference type="Pfam" id="PF03479">
    <property type="entry name" value="PCC"/>
    <property type="match status" value="1"/>
</dbReference>
<dbReference type="EMBL" id="JBHSMZ010000010">
    <property type="protein sequence ID" value="MFC5549930.1"/>
    <property type="molecule type" value="Genomic_DNA"/>
</dbReference>
<keyword evidence="3" id="KW-1185">Reference proteome</keyword>
<evidence type="ECO:0000259" key="1">
    <source>
        <dbReference type="PROSITE" id="PS51742"/>
    </source>
</evidence>